<dbReference type="HOGENOM" id="CLU_076783_0_0_6"/>
<feature type="domain" description="YhdP central" evidence="1">
    <location>
        <begin position="1"/>
        <end position="261"/>
    </location>
</feature>
<reference evidence="2" key="1">
    <citation type="submission" date="2015-03" db="EMBL/GenBank/DDBJ databases">
        <title>Draft genome sequence of Mizugakiibacter sediminis skMP5.</title>
        <authorList>
            <person name="Watanabe T."/>
            <person name="Kojima H."/>
            <person name="Fukui M."/>
        </authorList>
    </citation>
    <scope>NUCLEOTIDE SEQUENCE</scope>
    <source>
        <strain evidence="2">SkMP5</strain>
    </source>
</reference>
<gene>
    <name evidence="2" type="ORF">MBSD_1176</name>
</gene>
<protein>
    <recommendedName>
        <fullName evidence="1">YhdP central domain-containing protein</fullName>
    </recommendedName>
</protein>
<dbReference type="AlphaFoldDB" id="A0A0S6YZD9"/>
<evidence type="ECO:0000313" key="2">
    <source>
        <dbReference type="EMBL" id="GAN44641.1"/>
    </source>
</evidence>
<dbReference type="InterPro" id="IPR025263">
    <property type="entry name" value="YhdP_central"/>
</dbReference>
<dbReference type="EMBL" id="DF952378">
    <property type="protein sequence ID" value="GAN44641.1"/>
    <property type="molecule type" value="Genomic_DNA"/>
</dbReference>
<dbReference type="PANTHER" id="PTHR38690:SF1">
    <property type="entry name" value="PROTEASE"/>
    <property type="match status" value="1"/>
</dbReference>
<sequence>MPPLHFWVGDLRLGKSNLGEARFESYPTAAGMHVEQLDTRSPSVQLRASGDWVGNAAASRSGFTLDFYADDLGKMLDAFGYAGVFSGGETQAHIVAGWPGAPTAFDLARLDGVLKIAVKNGRIPEVSPGVGRLFGLFSVRELPRRLTLDFGDIFRQGFSFNTIDGEVTFKDGSAWTQGLQIKGPAADITVSGRTGLKARDYDQTVVVIPHVGGTLPVVGAIAGGPVGAAAGLAVQGLLGKGLNKAAAARYHIGGSWEKPQITLVAKGAEVKPEEKPSVNKNVP</sequence>
<organism evidence="2">
    <name type="scientific">Mizugakiibacter sediminis</name>
    <dbReference type="NCBI Taxonomy" id="1475481"/>
    <lineage>
        <taxon>Bacteria</taxon>
        <taxon>Pseudomonadati</taxon>
        <taxon>Pseudomonadota</taxon>
        <taxon>Gammaproteobacteria</taxon>
        <taxon>Lysobacterales</taxon>
        <taxon>Rhodanobacteraceae</taxon>
        <taxon>Mizugakiibacter</taxon>
    </lineage>
</organism>
<evidence type="ECO:0000259" key="1">
    <source>
        <dbReference type="Pfam" id="PF13116"/>
    </source>
</evidence>
<proteinExistence type="predicted"/>
<dbReference type="PANTHER" id="PTHR38690">
    <property type="entry name" value="PROTEASE-RELATED"/>
    <property type="match status" value="1"/>
</dbReference>
<accession>A0A0S6YZD9</accession>
<name>A0A0S6YZD9_9GAMM</name>
<dbReference type="Pfam" id="PF13116">
    <property type="entry name" value="YhdP"/>
    <property type="match status" value="1"/>
</dbReference>
<dbReference type="InterPro" id="IPR011836">
    <property type="entry name" value="YhdP"/>
</dbReference>